<dbReference type="Pfam" id="PF07690">
    <property type="entry name" value="MFS_1"/>
    <property type="match status" value="1"/>
</dbReference>
<feature type="domain" description="Major facilitator superfamily (MFS) profile" evidence="6">
    <location>
        <begin position="1"/>
        <end position="416"/>
    </location>
</feature>
<feature type="transmembrane region" description="Helical" evidence="5">
    <location>
        <begin position="326"/>
        <end position="351"/>
    </location>
</feature>
<evidence type="ECO:0000256" key="1">
    <source>
        <dbReference type="ARBA" id="ARBA00004141"/>
    </source>
</evidence>
<dbReference type="Proteomes" id="UP000316270">
    <property type="component" value="Chromosome 3"/>
</dbReference>
<dbReference type="GO" id="GO:0016020">
    <property type="term" value="C:membrane"/>
    <property type="evidence" value="ECO:0007669"/>
    <property type="project" value="UniProtKB-SubCell"/>
</dbReference>
<evidence type="ECO:0000256" key="2">
    <source>
        <dbReference type="ARBA" id="ARBA00022692"/>
    </source>
</evidence>
<proteinExistence type="predicted"/>
<protein>
    <recommendedName>
        <fullName evidence="6">Major facilitator superfamily (MFS) profile domain-containing protein</fullName>
    </recommendedName>
</protein>
<dbReference type="InterPro" id="IPR036259">
    <property type="entry name" value="MFS_trans_sf"/>
</dbReference>
<reference evidence="7 8" key="1">
    <citation type="submission" date="2019-07" db="EMBL/GenBank/DDBJ databases">
        <title>Finished genome of Venturia effusa.</title>
        <authorList>
            <person name="Young C.A."/>
            <person name="Cox M.P."/>
            <person name="Ganley A.R.D."/>
            <person name="David W.J."/>
        </authorList>
    </citation>
    <scope>NUCLEOTIDE SEQUENCE [LARGE SCALE GENOMIC DNA]</scope>
    <source>
        <strain evidence="8">albino</strain>
    </source>
</reference>
<dbReference type="OrthoDB" id="5410178at2759"/>
<dbReference type="SUPFAM" id="SSF103473">
    <property type="entry name" value="MFS general substrate transporter"/>
    <property type="match status" value="1"/>
</dbReference>
<evidence type="ECO:0000256" key="5">
    <source>
        <dbReference type="SAM" id="Phobius"/>
    </source>
</evidence>
<dbReference type="PANTHER" id="PTHR23502:SF157">
    <property type="entry name" value="MAJOR FACILITATOR SUPERFAMILY (MFS) PROFILE DOMAIN-CONTAINING PROTEIN-RELATED"/>
    <property type="match status" value="1"/>
</dbReference>
<dbReference type="InterPro" id="IPR011701">
    <property type="entry name" value="MFS"/>
</dbReference>
<feature type="transmembrane region" description="Helical" evidence="5">
    <location>
        <begin position="213"/>
        <end position="236"/>
    </location>
</feature>
<dbReference type="STRING" id="50376.A0A517L1A7"/>
<feature type="transmembrane region" description="Helical" evidence="5">
    <location>
        <begin position="143"/>
        <end position="163"/>
    </location>
</feature>
<feature type="transmembrane region" description="Helical" evidence="5">
    <location>
        <begin position="256"/>
        <end position="275"/>
    </location>
</feature>
<feature type="transmembrane region" description="Helical" evidence="5">
    <location>
        <begin position="296"/>
        <end position="314"/>
    </location>
</feature>
<dbReference type="Gene3D" id="1.20.1250.20">
    <property type="entry name" value="MFS general substrate transporter like domains"/>
    <property type="match status" value="1"/>
</dbReference>
<keyword evidence="4 5" id="KW-0472">Membrane</keyword>
<gene>
    <name evidence="7" type="ORF">FKW77_005226</name>
</gene>
<feature type="transmembrane region" description="Helical" evidence="5">
    <location>
        <begin position="363"/>
        <end position="384"/>
    </location>
</feature>
<organism evidence="7 8">
    <name type="scientific">Venturia effusa</name>
    <dbReference type="NCBI Taxonomy" id="50376"/>
    <lineage>
        <taxon>Eukaryota</taxon>
        <taxon>Fungi</taxon>
        <taxon>Dikarya</taxon>
        <taxon>Ascomycota</taxon>
        <taxon>Pezizomycotina</taxon>
        <taxon>Dothideomycetes</taxon>
        <taxon>Pleosporomycetidae</taxon>
        <taxon>Venturiales</taxon>
        <taxon>Venturiaceae</taxon>
        <taxon>Venturia</taxon>
    </lineage>
</organism>
<evidence type="ECO:0000313" key="8">
    <source>
        <dbReference type="Proteomes" id="UP000316270"/>
    </source>
</evidence>
<keyword evidence="3 5" id="KW-1133">Transmembrane helix</keyword>
<name>A0A517L1A7_9PEZI</name>
<feature type="transmembrane region" description="Helical" evidence="5">
    <location>
        <begin position="20"/>
        <end position="43"/>
    </location>
</feature>
<dbReference type="GO" id="GO:0022857">
    <property type="term" value="F:transmembrane transporter activity"/>
    <property type="evidence" value="ECO:0007669"/>
    <property type="project" value="InterPro"/>
</dbReference>
<feature type="transmembrane region" description="Helical" evidence="5">
    <location>
        <begin position="80"/>
        <end position="101"/>
    </location>
</feature>
<feature type="transmembrane region" description="Helical" evidence="5">
    <location>
        <begin position="55"/>
        <end position="74"/>
    </location>
</feature>
<keyword evidence="8" id="KW-1185">Reference proteome</keyword>
<dbReference type="PANTHER" id="PTHR23502">
    <property type="entry name" value="MAJOR FACILITATOR SUPERFAMILY"/>
    <property type="match status" value="1"/>
</dbReference>
<comment type="subcellular location">
    <subcellularLocation>
        <location evidence="1">Membrane</location>
        <topology evidence="1">Multi-pass membrane protein</topology>
    </subcellularLocation>
</comment>
<evidence type="ECO:0000313" key="7">
    <source>
        <dbReference type="EMBL" id="QDS69421.1"/>
    </source>
</evidence>
<sequence length="435" mass="47604">MLSNCGAQSALQSYQSLDISLVSATCCFMSTYLGAQAIGCLIFPPYTETYGRKTTYIASSLLYAVSIIVVGTPGNLPSIILGRVLSGFVSTIPSVCTAGSIEEIWSPHERIWAVQAWVTVALLGIAVAPATALAIGSDLGWRWVYRLGASVVGLNTVLFFFTLESRPSRILFNITESLKKKHAIEDISIENVEYVPDLRTFVRNSLAKPSKMFFTEPIVFAVTVMGSTVYASAYLLTELIPGIYRGFGFTLRQGGLVFLAFALGGITFPILTRLHDSSIGKRLARQQRALVPEDKLLGFLIASPVQAISIWWFAWTIPPYLKHSPLISIAALVPLGFAFNEFDYVLVGYLCDTYTTDAGSANAPMGFIRATLIAVYPLFGPAIFKGLGNNFAASILAAVATLYCLIAFGFWKYGAKLRKRSLWARQNQRREQSTE</sequence>
<accession>A0A517L1A7</accession>
<dbReference type="PROSITE" id="PS50850">
    <property type="entry name" value="MFS"/>
    <property type="match status" value="1"/>
</dbReference>
<feature type="transmembrane region" description="Helical" evidence="5">
    <location>
        <begin position="390"/>
        <end position="411"/>
    </location>
</feature>
<dbReference type="InterPro" id="IPR020846">
    <property type="entry name" value="MFS_dom"/>
</dbReference>
<feature type="transmembrane region" description="Helical" evidence="5">
    <location>
        <begin position="113"/>
        <end position="137"/>
    </location>
</feature>
<dbReference type="AlphaFoldDB" id="A0A517L1A7"/>
<evidence type="ECO:0000256" key="3">
    <source>
        <dbReference type="ARBA" id="ARBA00022989"/>
    </source>
</evidence>
<evidence type="ECO:0000259" key="6">
    <source>
        <dbReference type="PROSITE" id="PS50850"/>
    </source>
</evidence>
<evidence type="ECO:0000256" key="4">
    <source>
        <dbReference type="ARBA" id="ARBA00023136"/>
    </source>
</evidence>
<keyword evidence="2 5" id="KW-0812">Transmembrane</keyword>
<dbReference type="EMBL" id="CP042187">
    <property type="protein sequence ID" value="QDS69421.1"/>
    <property type="molecule type" value="Genomic_DNA"/>
</dbReference>